<sequence>MERTLKFLTELKENNNQGWLMDHIGAYEQAKTEVSELAYLILDQLSLLDLALDREIDVNRFISTLIIIKPKKKLPYHTFINISISPLLNGGNEPVYRLHINPEGSYMSVLFEPDVFGLQVIRSFIIKNIDLLEKALTEAYSAGFVLNDAQAGALPKGYQTGVIGENYIKLPFYELRCPLDLCKERSLLIADILTSFALAIPFVEFFRKGLGLR</sequence>
<comment type="caution">
    <text evidence="1">The sequence shown here is derived from an EMBL/GenBank/DDBJ whole genome shotgun (WGS) entry which is preliminary data.</text>
</comment>
<protein>
    <submittedName>
        <fullName evidence="1">DUF2461 family protein</fullName>
    </submittedName>
</protein>
<dbReference type="Pfam" id="PF09365">
    <property type="entry name" value="DUF2461"/>
    <property type="match status" value="1"/>
</dbReference>
<evidence type="ECO:0000313" key="2">
    <source>
        <dbReference type="Proteomes" id="UP001142592"/>
    </source>
</evidence>
<organism evidence="1 2">
    <name type="scientific">Pedobacter agri</name>
    <dbReference type="NCBI Taxonomy" id="454586"/>
    <lineage>
        <taxon>Bacteria</taxon>
        <taxon>Pseudomonadati</taxon>
        <taxon>Bacteroidota</taxon>
        <taxon>Sphingobacteriia</taxon>
        <taxon>Sphingobacteriales</taxon>
        <taxon>Sphingobacteriaceae</taxon>
        <taxon>Pedobacter</taxon>
    </lineage>
</organism>
<dbReference type="Proteomes" id="UP001142592">
    <property type="component" value="Unassembled WGS sequence"/>
</dbReference>
<dbReference type="RefSeq" id="WP_010603184.1">
    <property type="nucleotide sequence ID" value="NZ_JAPJUH010000001.1"/>
</dbReference>
<evidence type="ECO:0000313" key="1">
    <source>
        <dbReference type="EMBL" id="MCX3263493.1"/>
    </source>
</evidence>
<keyword evidence="2" id="KW-1185">Reference proteome</keyword>
<dbReference type="AlphaFoldDB" id="A0A9X3DCV7"/>
<reference evidence="1" key="1">
    <citation type="submission" date="2022-11" db="EMBL/GenBank/DDBJ databases">
        <authorList>
            <person name="Graham C."/>
            <person name="Newman J.D."/>
        </authorList>
    </citation>
    <scope>NUCLEOTIDE SEQUENCE</scope>
    <source>
        <strain evidence="1">DSM 19486</strain>
    </source>
</reference>
<name>A0A9X3DCV7_9SPHI</name>
<gene>
    <name evidence="1" type="ORF">OQZ29_01985</name>
</gene>
<proteinExistence type="predicted"/>
<dbReference type="EMBL" id="JAPJUH010000001">
    <property type="protein sequence ID" value="MCX3263493.1"/>
    <property type="molecule type" value="Genomic_DNA"/>
</dbReference>
<dbReference type="InterPro" id="IPR012808">
    <property type="entry name" value="CHP02453"/>
</dbReference>
<accession>A0A9X3DCV7</accession>